<dbReference type="AlphaFoldDB" id="A0A914C7T2"/>
<name>A0A914C7T2_9BILA</name>
<accession>A0A914C7T2</accession>
<evidence type="ECO:0000256" key="1">
    <source>
        <dbReference type="SAM" id="MobiDB-lite"/>
    </source>
</evidence>
<dbReference type="WBParaSite" id="ACRNAN_Path_51.g191.t1">
    <property type="protein sequence ID" value="ACRNAN_Path_51.g191.t1"/>
    <property type="gene ID" value="ACRNAN_Path_51.g191"/>
</dbReference>
<protein>
    <submittedName>
        <fullName evidence="3">Uncharacterized protein</fullName>
    </submittedName>
</protein>
<feature type="region of interest" description="Disordered" evidence="1">
    <location>
        <begin position="1"/>
        <end position="20"/>
    </location>
</feature>
<evidence type="ECO:0000313" key="2">
    <source>
        <dbReference type="Proteomes" id="UP000887540"/>
    </source>
</evidence>
<proteinExistence type="predicted"/>
<keyword evidence="2" id="KW-1185">Reference proteome</keyword>
<dbReference type="Proteomes" id="UP000887540">
    <property type="component" value="Unplaced"/>
</dbReference>
<organism evidence="2 3">
    <name type="scientific">Acrobeloides nanus</name>
    <dbReference type="NCBI Taxonomy" id="290746"/>
    <lineage>
        <taxon>Eukaryota</taxon>
        <taxon>Metazoa</taxon>
        <taxon>Ecdysozoa</taxon>
        <taxon>Nematoda</taxon>
        <taxon>Chromadorea</taxon>
        <taxon>Rhabditida</taxon>
        <taxon>Tylenchina</taxon>
        <taxon>Cephalobomorpha</taxon>
        <taxon>Cephaloboidea</taxon>
        <taxon>Cephalobidae</taxon>
        <taxon>Acrobeloides</taxon>
    </lineage>
</organism>
<reference evidence="3" key="1">
    <citation type="submission" date="2022-11" db="UniProtKB">
        <authorList>
            <consortium name="WormBaseParasite"/>
        </authorList>
    </citation>
    <scope>IDENTIFICATION</scope>
</reference>
<evidence type="ECO:0000313" key="3">
    <source>
        <dbReference type="WBParaSite" id="ACRNAN_Path_51.g191.t1"/>
    </source>
</evidence>
<sequence length="71" mass="8167">MAQRHSCSTPDEVGAFEPNTHHKYNTYDDIYSSNENTRRIDFHTPFIDGFVITTADCIFPFVVVEDKLPQS</sequence>